<dbReference type="InterPro" id="IPR012337">
    <property type="entry name" value="RNaseH-like_sf"/>
</dbReference>
<accession>A0ABM8W1K5</accession>
<proteinExistence type="predicted"/>
<protein>
    <submittedName>
        <fullName evidence="1">13765_t:CDS:1</fullName>
    </submittedName>
</protein>
<evidence type="ECO:0000313" key="2">
    <source>
        <dbReference type="Proteomes" id="UP000789901"/>
    </source>
</evidence>
<dbReference type="SUPFAM" id="SSF53098">
    <property type="entry name" value="Ribonuclease H-like"/>
    <property type="match status" value="1"/>
</dbReference>
<organism evidence="1 2">
    <name type="scientific">Gigaspora margarita</name>
    <dbReference type="NCBI Taxonomy" id="4874"/>
    <lineage>
        <taxon>Eukaryota</taxon>
        <taxon>Fungi</taxon>
        <taxon>Fungi incertae sedis</taxon>
        <taxon>Mucoromycota</taxon>
        <taxon>Glomeromycotina</taxon>
        <taxon>Glomeromycetes</taxon>
        <taxon>Diversisporales</taxon>
        <taxon>Gigasporaceae</taxon>
        <taxon>Gigaspora</taxon>
    </lineage>
</organism>
<keyword evidence="2" id="KW-1185">Reference proteome</keyword>
<dbReference type="EMBL" id="CAJVQB010000671">
    <property type="protein sequence ID" value="CAG8501410.1"/>
    <property type="molecule type" value="Genomic_DNA"/>
</dbReference>
<feature type="non-terminal residue" evidence="1">
    <location>
        <position position="191"/>
    </location>
</feature>
<dbReference type="Proteomes" id="UP000789901">
    <property type="component" value="Unassembled WGS sequence"/>
</dbReference>
<sequence>MTIPKTFNHLALKLHGIIEQAIHDHAVTEFIIAQNLPLSLWNSTYKAWVRILKLKPYIEILSSSLTVQPEANAVADGKRLKEIMITESEWTEVANIIKILKPFDDITNYISGSSYPTMSIIYPTIISLRNVLLKQFEDKNISNFDANNTNMTNFLDIFNIEEVSDKDKELEQAEELADITNLTELIKKTMA</sequence>
<evidence type="ECO:0000313" key="1">
    <source>
        <dbReference type="EMBL" id="CAG8501410.1"/>
    </source>
</evidence>
<name>A0ABM8W1K5_GIGMA</name>
<gene>
    <name evidence="1" type="ORF">GMARGA_LOCUS2221</name>
</gene>
<reference evidence="1 2" key="1">
    <citation type="submission" date="2021-06" db="EMBL/GenBank/DDBJ databases">
        <authorList>
            <person name="Kallberg Y."/>
            <person name="Tangrot J."/>
            <person name="Rosling A."/>
        </authorList>
    </citation>
    <scope>NUCLEOTIDE SEQUENCE [LARGE SCALE GENOMIC DNA]</scope>
    <source>
        <strain evidence="1 2">120-4 pot B 10/14</strain>
    </source>
</reference>
<comment type="caution">
    <text evidence="1">The sequence shown here is derived from an EMBL/GenBank/DDBJ whole genome shotgun (WGS) entry which is preliminary data.</text>
</comment>